<dbReference type="RefSeq" id="WP_255314978.1">
    <property type="nucleotide sequence ID" value="NZ_FNSV01000005.1"/>
</dbReference>
<gene>
    <name evidence="1" type="ORF">SAMN04490239_8950</name>
</gene>
<sequence length="44" mass="4681">MAVAALIVIGALLIWVFGSITEEPDDRETIKSGSADLSAWLTGY</sequence>
<organism evidence="1 2">
    <name type="scientific">Rhodococcus koreensis</name>
    <dbReference type="NCBI Taxonomy" id="99653"/>
    <lineage>
        <taxon>Bacteria</taxon>
        <taxon>Bacillati</taxon>
        <taxon>Actinomycetota</taxon>
        <taxon>Actinomycetes</taxon>
        <taxon>Mycobacteriales</taxon>
        <taxon>Nocardiaceae</taxon>
        <taxon>Rhodococcus</taxon>
    </lineage>
</organism>
<proteinExistence type="predicted"/>
<protein>
    <submittedName>
        <fullName evidence="1">Uncharacterized protein</fullName>
    </submittedName>
</protein>
<accession>A0A1H5C1B4</accession>
<keyword evidence="2" id="KW-1185">Reference proteome</keyword>
<dbReference type="EMBL" id="FNSV01000005">
    <property type="protein sequence ID" value="SED60318.1"/>
    <property type="molecule type" value="Genomic_DNA"/>
</dbReference>
<name>A0A1H5C1B4_9NOCA</name>
<reference evidence="2" key="1">
    <citation type="submission" date="2016-10" db="EMBL/GenBank/DDBJ databases">
        <authorList>
            <person name="Varghese N."/>
            <person name="Submissions S."/>
        </authorList>
    </citation>
    <scope>NUCLEOTIDE SEQUENCE [LARGE SCALE GENOMIC DNA]</scope>
    <source>
        <strain evidence="2">DSM 44498</strain>
    </source>
</reference>
<evidence type="ECO:0000313" key="2">
    <source>
        <dbReference type="Proteomes" id="UP000183561"/>
    </source>
</evidence>
<evidence type="ECO:0000313" key="1">
    <source>
        <dbReference type="EMBL" id="SED60318.1"/>
    </source>
</evidence>
<dbReference type="AlphaFoldDB" id="A0A1H5C1B4"/>
<dbReference type="Proteomes" id="UP000183561">
    <property type="component" value="Unassembled WGS sequence"/>
</dbReference>